<dbReference type="AlphaFoldDB" id="A0AAX6M7L2"/>
<gene>
    <name evidence="3" type="ORF">Daesc_010409</name>
</gene>
<keyword evidence="4" id="KW-1185">Reference proteome</keyword>
<protein>
    <submittedName>
        <fullName evidence="3">Uncharacterized protein</fullName>
    </submittedName>
</protein>
<comment type="caution">
    <text evidence="3">The sequence shown here is derived from an EMBL/GenBank/DDBJ whole genome shotgun (WGS) entry which is preliminary data.</text>
</comment>
<evidence type="ECO:0000256" key="1">
    <source>
        <dbReference type="SAM" id="MobiDB-lite"/>
    </source>
</evidence>
<accession>A0AAX6M7L2</accession>
<feature type="region of interest" description="Disordered" evidence="1">
    <location>
        <begin position="1"/>
        <end position="57"/>
    </location>
</feature>
<name>A0AAX6M7L2_9PEZI</name>
<evidence type="ECO:0000256" key="2">
    <source>
        <dbReference type="SAM" id="Phobius"/>
    </source>
</evidence>
<evidence type="ECO:0000313" key="3">
    <source>
        <dbReference type="EMBL" id="KAK6948639.1"/>
    </source>
</evidence>
<reference evidence="3 4" key="1">
    <citation type="journal article" date="2024" name="Front Chem Biol">
        <title>Unveiling the potential of Daldinia eschscholtzii MFLUCC 19-0629 through bioactivity and bioinformatics studies for enhanced sustainable agriculture production.</title>
        <authorList>
            <person name="Brooks S."/>
            <person name="Weaver J.A."/>
            <person name="Klomchit A."/>
            <person name="Alharthi S.A."/>
            <person name="Onlamun T."/>
            <person name="Nurani R."/>
            <person name="Vong T.K."/>
            <person name="Alberti F."/>
            <person name="Greco C."/>
        </authorList>
    </citation>
    <scope>NUCLEOTIDE SEQUENCE [LARGE SCALE GENOMIC DNA]</scope>
    <source>
        <strain evidence="3">MFLUCC 19-0629</strain>
    </source>
</reference>
<keyword evidence="2" id="KW-0812">Transmembrane</keyword>
<proteinExistence type="predicted"/>
<sequence length="253" mass="27629">MACLPDPNVTEGRSHQEATITPAPGSSSPESLAMVSTPARVIDRPTNPTPGNAQNKTTTTMAIPVTPVTPKNERLLSPEEPTAAVSPLTPGSLRIRKVASSPDGMVFNLNYNGNGGRDAIAITRDFASPRESWETAAMFSELGGIHHSDSPSFSDRTVITHRQGFTGVRSWLSIPSSVEYDLERQSLLSSPSPSMAVRHNHDYGVVHRQVDPTHPSFWDCFSETEMVIICAFLTFIALGLLWNVTELLKNYWV</sequence>
<feature type="transmembrane region" description="Helical" evidence="2">
    <location>
        <begin position="226"/>
        <end position="244"/>
    </location>
</feature>
<evidence type="ECO:0000313" key="4">
    <source>
        <dbReference type="Proteomes" id="UP001369815"/>
    </source>
</evidence>
<keyword evidence="2" id="KW-0472">Membrane</keyword>
<dbReference type="EMBL" id="JBANMG010000010">
    <property type="protein sequence ID" value="KAK6948639.1"/>
    <property type="molecule type" value="Genomic_DNA"/>
</dbReference>
<dbReference type="Proteomes" id="UP001369815">
    <property type="component" value="Unassembled WGS sequence"/>
</dbReference>
<keyword evidence="2" id="KW-1133">Transmembrane helix</keyword>
<organism evidence="3 4">
    <name type="scientific">Daldinia eschscholtzii</name>
    <dbReference type="NCBI Taxonomy" id="292717"/>
    <lineage>
        <taxon>Eukaryota</taxon>
        <taxon>Fungi</taxon>
        <taxon>Dikarya</taxon>
        <taxon>Ascomycota</taxon>
        <taxon>Pezizomycotina</taxon>
        <taxon>Sordariomycetes</taxon>
        <taxon>Xylariomycetidae</taxon>
        <taxon>Xylariales</taxon>
        <taxon>Hypoxylaceae</taxon>
        <taxon>Daldinia</taxon>
    </lineage>
</organism>